<feature type="transmembrane region" description="Helical" evidence="11">
    <location>
        <begin position="92"/>
        <end position="110"/>
    </location>
</feature>
<protein>
    <recommendedName>
        <fullName evidence="10">Xylose transport system permease protein XylH</fullName>
    </recommendedName>
</protein>
<feature type="transmembrane region" description="Helical" evidence="11">
    <location>
        <begin position="225"/>
        <end position="243"/>
    </location>
</feature>
<dbReference type="EMBL" id="JAVREO010000014">
    <property type="protein sequence ID" value="MDT0269117.1"/>
    <property type="molecule type" value="Genomic_DNA"/>
</dbReference>
<dbReference type="Pfam" id="PF02653">
    <property type="entry name" value="BPD_transp_2"/>
    <property type="match status" value="1"/>
</dbReference>
<feature type="transmembrane region" description="Helical" evidence="11">
    <location>
        <begin position="354"/>
        <end position="373"/>
    </location>
</feature>
<keyword evidence="13" id="KW-1185">Reference proteome</keyword>
<feature type="transmembrane region" description="Helical" evidence="11">
    <location>
        <begin position="300"/>
        <end position="319"/>
    </location>
</feature>
<dbReference type="RefSeq" id="WP_311669200.1">
    <property type="nucleotide sequence ID" value="NZ_JAVREO010000014.1"/>
</dbReference>
<feature type="transmembrane region" description="Helical" evidence="11">
    <location>
        <begin position="331"/>
        <end position="347"/>
    </location>
</feature>
<keyword evidence="8 11" id="KW-0472">Membrane</keyword>
<name>A0ABU2JVX6_9ACTN</name>
<keyword evidence="7 11" id="KW-1133">Transmembrane helix</keyword>
<keyword evidence="4" id="KW-0997">Cell inner membrane</keyword>
<evidence type="ECO:0000256" key="8">
    <source>
        <dbReference type="ARBA" id="ARBA00023136"/>
    </source>
</evidence>
<accession>A0ABU2JVX6</accession>
<feature type="transmembrane region" description="Helical" evidence="11">
    <location>
        <begin position="62"/>
        <end position="85"/>
    </location>
</feature>
<dbReference type="CDD" id="cd06579">
    <property type="entry name" value="TM_PBP1_transp_AraH_like"/>
    <property type="match status" value="1"/>
</dbReference>
<keyword evidence="5" id="KW-0762">Sugar transport</keyword>
<keyword evidence="2" id="KW-0813">Transport</keyword>
<evidence type="ECO:0000256" key="10">
    <source>
        <dbReference type="ARBA" id="ARBA00035686"/>
    </source>
</evidence>
<feature type="transmembrane region" description="Helical" evidence="11">
    <location>
        <begin position="116"/>
        <end position="137"/>
    </location>
</feature>
<sequence length="420" mass="42726">MYRPTAPAVREPTAAEAGETLPGLLRRLPDRDLGAAPAVGVLFLIWAVFGIVNPAFLSAENLVNLTLQAAPTGMIALGVVIVLLVGQIDLSVGSVSGLAAAVVAVTTGLHDWPVGIGILLALAVGVLVGLGYGVCATRFGLPSLVLTLAGLLVLAGVQLRVLGPQGSINLPFESRLVSFAQQSFLPPLVAWALVAGTVAVVAATQWARRARRVRAGLPSASLTEFLVRVAALAAVLAATVAYLGTERGIGYPVVLFVSLVALVDVALRRTRWGRSVRAVGGDRRSALLAGVAVRRTTMSCFIACSTLAALGGVLAAGRLAAANQGTGGAEIYLTAIAAAVIGGTSLFGGRGSAWSALVGVLVITSISSGLTLLDLDTASRYIVTGLVLALALAADIHLRGGPARPDLDSGIRGGGARPRW</sequence>
<keyword evidence="6 11" id="KW-0812">Transmembrane</keyword>
<gene>
    <name evidence="12" type="ORF">RM844_22785</name>
</gene>
<dbReference type="Proteomes" id="UP001183410">
    <property type="component" value="Unassembled WGS sequence"/>
</dbReference>
<feature type="transmembrane region" description="Helical" evidence="11">
    <location>
        <begin position="379"/>
        <end position="398"/>
    </location>
</feature>
<organism evidence="12 13">
    <name type="scientific">Streptomyces chisholmiae</name>
    <dbReference type="NCBI Taxonomy" id="3075540"/>
    <lineage>
        <taxon>Bacteria</taxon>
        <taxon>Bacillati</taxon>
        <taxon>Actinomycetota</taxon>
        <taxon>Actinomycetes</taxon>
        <taxon>Kitasatosporales</taxon>
        <taxon>Streptomycetaceae</taxon>
        <taxon>Streptomyces</taxon>
    </lineage>
</organism>
<keyword evidence="3" id="KW-1003">Cell membrane</keyword>
<reference evidence="13" key="1">
    <citation type="submission" date="2023-07" db="EMBL/GenBank/DDBJ databases">
        <title>30 novel species of actinomycetes from the DSMZ collection.</title>
        <authorList>
            <person name="Nouioui I."/>
        </authorList>
    </citation>
    <scope>NUCLEOTIDE SEQUENCE [LARGE SCALE GENOMIC DNA]</scope>
    <source>
        <strain evidence="13">DSM 44915</strain>
    </source>
</reference>
<feature type="transmembrane region" description="Helical" evidence="11">
    <location>
        <begin position="33"/>
        <end position="56"/>
    </location>
</feature>
<dbReference type="InterPro" id="IPR001851">
    <property type="entry name" value="ABC_transp_permease"/>
</dbReference>
<evidence type="ECO:0000256" key="5">
    <source>
        <dbReference type="ARBA" id="ARBA00022597"/>
    </source>
</evidence>
<evidence type="ECO:0000256" key="7">
    <source>
        <dbReference type="ARBA" id="ARBA00022989"/>
    </source>
</evidence>
<evidence type="ECO:0000256" key="11">
    <source>
        <dbReference type="SAM" id="Phobius"/>
    </source>
</evidence>
<evidence type="ECO:0000256" key="6">
    <source>
        <dbReference type="ARBA" id="ARBA00022692"/>
    </source>
</evidence>
<comment type="subcellular location">
    <subcellularLocation>
        <location evidence="1">Cell membrane</location>
        <topology evidence="1">Multi-pass membrane protein</topology>
    </subcellularLocation>
</comment>
<proteinExistence type="predicted"/>
<dbReference type="PANTHER" id="PTHR32196:SF32">
    <property type="entry name" value="XYLOSE TRANSPORT SYSTEM PERMEASE PROTEIN XYLH"/>
    <property type="match status" value="1"/>
</dbReference>
<evidence type="ECO:0000313" key="13">
    <source>
        <dbReference type="Proteomes" id="UP001183410"/>
    </source>
</evidence>
<comment type="function">
    <text evidence="9">Part of the binding-protein-dependent transport system for D-xylose. Probably responsible for the translocation of the substrate across the membrane.</text>
</comment>
<evidence type="ECO:0000256" key="9">
    <source>
        <dbReference type="ARBA" id="ARBA00035611"/>
    </source>
</evidence>
<comment type="caution">
    <text evidence="12">The sequence shown here is derived from an EMBL/GenBank/DDBJ whole genome shotgun (WGS) entry which is preliminary data.</text>
</comment>
<feature type="transmembrane region" description="Helical" evidence="11">
    <location>
        <begin position="183"/>
        <end position="204"/>
    </location>
</feature>
<feature type="transmembrane region" description="Helical" evidence="11">
    <location>
        <begin position="144"/>
        <end position="163"/>
    </location>
</feature>
<feature type="transmembrane region" description="Helical" evidence="11">
    <location>
        <begin position="249"/>
        <end position="267"/>
    </location>
</feature>
<dbReference type="PANTHER" id="PTHR32196">
    <property type="entry name" value="ABC TRANSPORTER PERMEASE PROTEIN YPHD-RELATED-RELATED"/>
    <property type="match status" value="1"/>
</dbReference>
<evidence type="ECO:0000256" key="3">
    <source>
        <dbReference type="ARBA" id="ARBA00022475"/>
    </source>
</evidence>
<evidence type="ECO:0000256" key="2">
    <source>
        <dbReference type="ARBA" id="ARBA00022448"/>
    </source>
</evidence>
<evidence type="ECO:0000313" key="12">
    <source>
        <dbReference type="EMBL" id="MDT0269117.1"/>
    </source>
</evidence>
<evidence type="ECO:0000256" key="1">
    <source>
        <dbReference type="ARBA" id="ARBA00004651"/>
    </source>
</evidence>
<evidence type="ECO:0000256" key="4">
    <source>
        <dbReference type="ARBA" id="ARBA00022519"/>
    </source>
</evidence>